<dbReference type="EMBL" id="JAENMS010000001">
    <property type="protein sequence ID" value="MBL5932936.1"/>
    <property type="molecule type" value="Genomic_DNA"/>
</dbReference>
<name>A0AAP2AAF1_LELAM</name>
<dbReference type="AlphaFoldDB" id="A0AAP2AAF1"/>
<dbReference type="RefSeq" id="WP_202665141.1">
    <property type="nucleotide sequence ID" value="NZ_JAENMR010000001.1"/>
</dbReference>
<dbReference type="Proteomes" id="UP000653275">
    <property type="component" value="Unassembled WGS sequence"/>
</dbReference>
<gene>
    <name evidence="1" type="ORF">I7V27_00405</name>
</gene>
<evidence type="ECO:0000313" key="1">
    <source>
        <dbReference type="EMBL" id="MBL5932936.1"/>
    </source>
</evidence>
<evidence type="ECO:0000313" key="2">
    <source>
        <dbReference type="Proteomes" id="UP000653275"/>
    </source>
</evidence>
<organism evidence="1 2">
    <name type="scientific">Lelliottia amnigena</name>
    <name type="common">Enterobacter amnigenus</name>
    <dbReference type="NCBI Taxonomy" id="61646"/>
    <lineage>
        <taxon>Bacteria</taxon>
        <taxon>Pseudomonadati</taxon>
        <taxon>Pseudomonadota</taxon>
        <taxon>Gammaproteobacteria</taxon>
        <taxon>Enterobacterales</taxon>
        <taxon>Enterobacteriaceae</taxon>
        <taxon>Lelliottia</taxon>
    </lineage>
</organism>
<proteinExistence type="predicted"/>
<sequence length="82" mass="9261">MLEGHSEKLHCGTMCFAVYGRDDVISSFVDYLKTSANTSIEVRVIAGRDPMGRIKIAITGSIVEQLSIEAFRHQFIDDYYSR</sequence>
<protein>
    <submittedName>
        <fullName evidence="1">Uncharacterized protein</fullName>
    </submittedName>
</protein>
<accession>A0AAP2AAF1</accession>
<comment type="caution">
    <text evidence="1">The sequence shown here is derived from an EMBL/GenBank/DDBJ whole genome shotgun (WGS) entry which is preliminary data.</text>
</comment>
<reference evidence="1" key="1">
    <citation type="submission" date="2020-12" db="EMBL/GenBank/DDBJ databases">
        <title>Draft genome sequence of Enterobacter spp., Lelliottia spp. and Serratia spp. isolated from drinking water reservoirs and lakes.</title>
        <authorList>
            <person name="Reitter C."/>
            <person name="Neuhaus K."/>
            <person name="Huegler M."/>
        </authorList>
    </citation>
    <scope>NUCLEOTIDE SEQUENCE</scope>
    <source>
        <strain evidence="1">TZW15</strain>
    </source>
</reference>